<name>A0A096M6I9_POEFO</name>
<evidence type="ECO:0000256" key="8">
    <source>
        <dbReference type="ARBA" id="ARBA00023180"/>
    </source>
</evidence>
<evidence type="ECO:0000256" key="10">
    <source>
        <dbReference type="SAM" id="MobiDB-lite"/>
    </source>
</evidence>
<dbReference type="InterPro" id="IPR000742">
    <property type="entry name" value="EGF"/>
</dbReference>
<dbReference type="PANTHER" id="PTHR24037:SF10">
    <property type="entry name" value="MUCIN-13"/>
    <property type="match status" value="1"/>
</dbReference>
<evidence type="ECO:0000313" key="14">
    <source>
        <dbReference type="Ensembl" id="ENSPFOP00000027030.1"/>
    </source>
</evidence>
<dbReference type="SMART" id="SM00181">
    <property type="entry name" value="EGF"/>
    <property type="match status" value="2"/>
</dbReference>
<dbReference type="eggNOG" id="ENOG502S3PG">
    <property type="taxonomic scope" value="Eukaryota"/>
</dbReference>
<feature type="compositionally biased region" description="Polar residues" evidence="10">
    <location>
        <begin position="22"/>
        <end position="35"/>
    </location>
</feature>
<reference evidence="14" key="3">
    <citation type="submission" date="2025-09" db="UniProtKB">
        <authorList>
            <consortium name="Ensembl"/>
        </authorList>
    </citation>
    <scope>IDENTIFICATION</scope>
</reference>
<sequence>PSSTTTPPTGTPPTEGSSVSPNTGSSQTNAPSTAPVTEPPKPSNYQGACASNPCGGGSTCEERVDETFTCLCLPGDVYQGDCQRAKVFPGLLHLEKPYEEKMADKTSQKFNETAKRITKENSEYLQYDTNSLLSAIFLKEQNANARAQRQSGNVEASVEITYEPTAEITQEIVTETMKDVTCKGCALEGTFIVKDLCDSNPCDTSSSKCSPAEGTFHCTCGDGFINTDYTDRLCLACPSGQKPVDNTCRTCGFGLTGFNCKDNTLLIVVIVCGILGALLIATLIALPLVAKKSKKKSSKRNEEDIGKPYQSHSV</sequence>
<reference evidence="15" key="1">
    <citation type="submission" date="2013-10" db="EMBL/GenBank/DDBJ databases">
        <authorList>
            <person name="Schartl M."/>
            <person name="Warren W."/>
        </authorList>
    </citation>
    <scope>NUCLEOTIDE SEQUENCE [LARGE SCALE GENOMIC DNA]</scope>
    <source>
        <strain evidence="15">female</strain>
    </source>
</reference>
<keyword evidence="5" id="KW-0677">Repeat</keyword>
<keyword evidence="8" id="KW-0325">Glycoprotein</keyword>
<feature type="region of interest" description="Disordered" evidence="10">
    <location>
        <begin position="1"/>
        <end position="44"/>
    </location>
</feature>
<dbReference type="OMA" id="CEIRANH"/>
<evidence type="ECO:0000256" key="6">
    <source>
        <dbReference type="ARBA" id="ARBA00023136"/>
    </source>
</evidence>
<dbReference type="PANTHER" id="PTHR24037">
    <property type="entry name" value="HEART DEVELOPMENT PROTEIN WITH EGF-LIKE DOMAINS 1"/>
    <property type="match status" value="1"/>
</dbReference>
<dbReference type="EMBL" id="AYCK01023524">
    <property type="status" value="NOT_ANNOTATED_CDS"/>
    <property type="molecule type" value="Genomic_DNA"/>
</dbReference>
<evidence type="ECO:0000256" key="1">
    <source>
        <dbReference type="ARBA" id="ARBA00004236"/>
    </source>
</evidence>
<evidence type="ECO:0000256" key="11">
    <source>
        <dbReference type="SAM" id="Phobius"/>
    </source>
</evidence>
<feature type="compositionally biased region" description="Low complexity" evidence="10">
    <location>
        <begin position="1"/>
        <end position="21"/>
    </location>
</feature>
<dbReference type="AlphaFoldDB" id="A0A096M6I9"/>
<feature type="domain" description="EGF-like" evidence="13">
    <location>
        <begin position="45"/>
        <end position="83"/>
    </location>
</feature>
<proteinExistence type="predicted"/>
<dbReference type="Ensembl" id="ENSPFOT00000027174.1">
    <property type="protein sequence ID" value="ENSPFOP00000027030.1"/>
    <property type="gene ID" value="ENSPFOG00000024322.1"/>
</dbReference>
<keyword evidence="11" id="KW-0812">Transmembrane</keyword>
<reference evidence="14" key="2">
    <citation type="submission" date="2025-08" db="UniProtKB">
        <authorList>
            <consortium name="Ensembl"/>
        </authorList>
    </citation>
    <scope>IDENTIFICATION</scope>
</reference>
<evidence type="ECO:0000256" key="2">
    <source>
        <dbReference type="ARBA" id="ARBA00022475"/>
    </source>
</evidence>
<evidence type="ECO:0000259" key="12">
    <source>
        <dbReference type="PROSITE" id="PS50024"/>
    </source>
</evidence>
<evidence type="ECO:0000256" key="9">
    <source>
        <dbReference type="PROSITE-ProRule" id="PRU00076"/>
    </source>
</evidence>
<evidence type="ECO:0000256" key="3">
    <source>
        <dbReference type="ARBA" id="ARBA00022536"/>
    </source>
</evidence>
<evidence type="ECO:0008006" key="16">
    <source>
        <dbReference type="Google" id="ProtNLM"/>
    </source>
</evidence>
<dbReference type="Pfam" id="PF00008">
    <property type="entry name" value="EGF"/>
    <property type="match status" value="1"/>
</dbReference>
<protein>
    <recommendedName>
        <fullName evidence="16">EGF-like domain-containing protein</fullName>
    </recommendedName>
</protein>
<evidence type="ECO:0000313" key="15">
    <source>
        <dbReference type="Proteomes" id="UP000028760"/>
    </source>
</evidence>
<dbReference type="GeneTree" id="ENSGT00710000106813"/>
<keyword evidence="11" id="KW-1133">Transmembrane helix</keyword>
<dbReference type="PROSITE" id="PS50026">
    <property type="entry name" value="EGF_3"/>
    <property type="match status" value="1"/>
</dbReference>
<dbReference type="PROSITE" id="PS50024">
    <property type="entry name" value="SEA"/>
    <property type="match status" value="1"/>
</dbReference>
<feature type="domain" description="SEA" evidence="12">
    <location>
        <begin position="84"/>
        <end position="204"/>
    </location>
</feature>
<feature type="region of interest" description="Disordered" evidence="10">
    <location>
        <begin position="294"/>
        <end position="314"/>
    </location>
</feature>
<comment type="subcellular location">
    <subcellularLocation>
        <location evidence="1">Cell membrane</location>
    </subcellularLocation>
</comment>
<dbReference type="Proteomes" id="UP000028760">
    <property type="component" value="Unassembled WGS sequence"/>
</dbReference>
<accession>A0A096M6I9</accession>
<comment type="caution">
    <text evidence="9">Lacks conserved residue(s) required for the propagation of feature annotation.</text>
</comment>
<keyword evidence="6 11" id="KW-0472">Membrane</keyword>
<dbReference type="STRING" id="48698.ENSPFOP00000027030"/>
<keyword evidence="15" id="KW-1185">Reference proteome</keyword>
<organism evidence="14 15">
    <name type="scientific">Poecilia formosa</name>
    <name type="common">Amazon molly</name>
    <name type="synonym">Limia formosa</name>
    <dbReference type="NCBI Taxonomy" id="48698"/>
    <lineage>
        <taxon>Eukaryota</taxon>
        <taxon>Metazoa</taxon>
        <taxon>Chordata</taxon>
        <taxon>Craniata</taxon>
        <taxon>Vertebrata</taxon>
        <taxon>Euteleostomi</taxon>
        <taxon>Actinopterygii</taxon>
        <taxon>Neopterygii</taxon>
        <taxon>Teleostei</taxon>
        <taxon>Neoteleostei</taxon>
        <taxon>Acanthomorphata</taxon>
        <taxon>Ovalentaria</taxon>
        <taxon>Atherinomorphae</taxon>
        <taxon>Cyprinodontiformes</taxon>
        <taxon>Poeciliidae</taxon>
        <taxon>Poeciliinae</taxon>
        <taxon>Poecilia</taxon>
    </lineage>
</organism>
<dbReference type="InterPro" id="IPR000082">
    <property type="entry name" value="SEA_dom"/>
</dbReference>
<keyword evidence="3 9" id="KW-0245">EGF-like domain</keyword>
<evidence type="ECO:0000259" key="13">
    <source>
        <dbReference type="PROSITE" id="PS50026"/>
    </source>
</evidence>
<keyword evidence="2" id="KW-1003">Cell membrane</keyword>
<feature type="transmembrane region" description="Helical" evidence="11">
    <location>
        <begin position="265"/>
        <end position="290"/>
    </location>
</feature>
<evidence type="ECO:0000256" key="5">
    <source>
        <dbReference type="ARBA" id="ARBA00022737"/>
    </source>
</evidence>
<evidence type="ECO:0000256" key="7">
    <source>
        <dbReference type="ARBA" id="ARBA00023157"/>
    </source>
</evidence>
<dbReference type="GO" id="GO:0005886">
    <property type="term" value="C:plasma membrane"/>
    <property type="evidence" value="ECO:0007669"/>
    <property type="project" value="UniProtKB-SubCell"/>
</dbReference>
<evidence type="ECO:0000256" key="4">
    <source>
        <dbReference type="ARBA" id="ARBA00022729"/>
    </source>
</evidence>
<keyword evidence="4" id="KW-0732">Signal</keyword>
<keyword evidence="7" id="KW-1015">Disulfide bond</keyword>